<sequence length="65" mass="7713">MEVQMPATYLTDRQIGERYNVHHLTPRRWLKTDPTFPRPIRLTPGCTRWKLSDIEAWETAKANFA</sequence>
<proteinExistence type="predicted"/>
<accession>A0A6A4RCU4</accession>
<dbReference type="Proteomes" id="UP000441586">
    <property type="component" value="Unassembled WGS sequence"/>
</dbReference>
<gene>
    <name evidence="1" type="ORF">GP644_22010</name>
    <name evidence="2" type="ORF">GP644_22045</name>
</gene>
<protein>
    <submittedName>
        <fullName evidence="1">AlpA family phage regulatory protein</fullName>
    </submittedName>
</protein>
<reference evidence="1 3" key="1">
    <citation type="submission" date="2019-12" db="EMBL/GenBank/DDBJ databases">
        <authorList>
            <person name="Zhang Y.-J."/>
        </authorList>
    </citation>
    <scope>NUCLEOTIDE SEQUENCE [LARGE SCALE GENOMIC DNA]</scope>
    <source>
        <strain evidence="1 3">H18S-6</strain>
    </source>
</reference>
<evidence type="ECO:0000313" key="2">
    <source>
        <dbReference type="EMBL" id="KAE9625938.1"/>
    </source>
</evidence>
<dbReference type="EMBL" id="WSFO01000018">
    <property type="protein sequence ID" value="KAE9625933.1"/>
    <property type="molecule type" value="Genomic_DNA"/>
</dbReference>
<dbReference type="EMBL" id="WSFO01000018">
    <property type="protein sequence ID" value="KAE9625938.1"/>
    <property type="molecule type" value="Genomic_DNA"/>
</dbReference>
<dbReference type="AlphaFoldDB" id="A0A6A4RCU4"/>
<comment type="caution">
    <text evidence="1">The sequence shown here is derived from an EMBL/GenBank/DDBJ whole genome shotgun (WGS) entry which is preliminary data.</text>
</comment>
<evidence type="ECO:0000313" key="3">
    <source>
        <dbReference type="Proteomes" id="UP000441586"/>
    </source>
</evidence>
<name>A0A6A4RCU4_9RHOB</name>
<organism evidence="1 3">
    <name type="scientific">Parasedimentitalea maritima</name>
    <dbReference type="NCBI Taxonomy" id="2578117"/>
    <lineage>
        <taxon>Bacteria</taxon>
        <taxon>Pseudomonadati</taxon>
        <taxon>Pseudomonadota</taxon>
        <taxon>Alphaproteobacteria</taxon>
        <taxon>Rhodobacterales</taxon>
        <taxon>Paracoccaceae</taxon>
        <taxon>Parasedimentitalea</taxon>
    </lineage>
</organism>
<evidence type="ECO:0000313" key="1">
    <source>
        <dbReference type="EMBL" id="KAE9625933.1"/>
    </source>
</evidence>